<evidence type="ECO:0000256" key="3">
    <source>
        <dbReference type="ARBA" id="ARBA00022448"/>
    </source>
</evidence>
<evidence type="ECO:0000256" key="2">
    <source>
        <dbReference type="ARBA" id="ARBA00006375"/>
    </source>
</evidence>
<evidence type="ECO:0000256" key="1">
    <source>
        <dbReference type="ARBA" id="ARBA00004448"/>
    </source>
</evidence>
<protein>
    <recommendedName>
        <fullName evidence="12">Cyclic nucleotide-binding domain-containing protein</fullName>
    </recommendedName>
</protein>
<feature type="domain" description="Cyclic nucleotide-binding" evidence="12">
    <location>
        <begin position="474"/>
        <end position="604"/>
    </location>
</feature>
<dbReference type="InterPro" id="IPR018108">
    <property type="entry name" value="MCP_transmembrane"/>
</dbReference>
<evidence type="ECO:0000259" key="12">
    <source>
        <dbReference type="PROSITE" id="PS50042"/>
    </source>
</evidence>
<dbReference type="Pfam" id="PF00027">
    <property type="entry name" value="cNMP_binding"/>
    <property type="match status" value="2"/>
</dbReference>
<evidence type="ECO:0000313" key="13">
    <source>
        <dbReference type="EMBL" id="CAD8222004.1"/>
    </source>
</evidence>
<dbReference type="PRINTS" id="PR00103">
    <property type="entry name" value="CAMPKINASE"/>
</dbReference>
<evidence type="ECO:0000256" key="11">
    <source>
        <dbReference type="SAM" id="MobiDB-lite"/>
    </source>
</evidence>
<dbReference type="SMART" id="SM00100">
    <property type="entry name" value="cNMP"/>
    <property type="match status" value="2"/>
</dbReference>
<proteinExistence type="inferred from homology"/>
<comment type="similarity">
    <text evidence="2">Belongs to the mitochondrial carrier (TC 2.A.29) family.</text>
</comment>
<dbReference type="PROSITE" id="PS50920">
    <property type="entry name" value="SOLCAR"/>
    <property type="match status" value="3"/>
</dbReference>
<dbReference type="SUPFAM" id="SSF103506">
    <property type="entry name" value="Mitochondrial carrier"/>
    <property type="match status" value="1"/>
</dbReference>
<dbReference type="GO" id="GO:0005743">
    <property type="term" value="C:mitochondrial inner membrane"/>
    <property type="evidence" value="ECO:0007669"/>
    <property type="project" value="UniProtKB-SubCell"/>
</dbReference>
<evidence type="ECO:0000256" key="9">
    <source>
        <dbReference type="ARBA" id="ARBA00023136"/>
    </source>
</evidence>
<accession>A0A7R9T1M4</accession>
<feature type="domain" description="Cyclic nucleotide-binding" evidence="12">
    <location>
        <begin position="325"/>
        <end position="432"/>
    </location>
</feature>
<dbReference type="EMBL" id="HBDX01003149">
    <property type="protein sequence ID" value="CAD8222004.1"/>
    <property type="molecule type" value="Transcribed_RNA"/>
</dbReference>
<evidence type="ECO:0000256" key="5">
    <source>
        <dbReference type="ARBA" id="ARBA00022737"/>
    </source>
</evidence>
<dbReference type="PANTHER" id="PTHR45928">
    <property type="entry name" value="RE38146P"/>
    <property type="match status" value="1"/>
</dbReference>
<keyword evidence="8" id="KW-0496">Mitochondrion</keyword>
<reference evidence="13" key="1">
    <citation type="submission" date="2021-01" db="EMBL/GenBank/DDBJ databases">
        <authorList>
            <person name="Corre E."/>
            <person name="Pelletier E."/>
            <person name="Niang G."/>
            <person name="Scheremetjew M."/>
            <person name="Finn R."/>
            <person name="Kale V."/>
            <person name="Holt S."/>
            <person name="Cochrane G."/>
            <person name="Meng A."/>
            <person name="Brown T."/>
            <person name="Cohen L."/>
        </authorList>
    </citation>
    <scope>NUCLEOTIDE SEQUENCE</scope>
    <source>
        <strain evidence="13">Clade-A-BCC118000</strain>
    </source>
</reference>
<name>A0A7R9T1M4_9CHLO</name>
<evidence type="ECO:0000256" key="8">
    <source>
        <dbReference type="ARBA" id="ARBA00023128"/>
    </source>
</evidence>
<dbReference type="InterPro" id="IPR014710">
    <property type="entry name" value="RmlC-like_jellyroll"/>
</dbReference>
<evidence type="ECO:0000256" key="4">
    <source>
        <dbReference type="ARBA" id="ARBA00022692"/>
    </source>
</evidence>
<dbReference type="InterPro" id="IPR000595">
    <property type="entry name" value="cNMP-bd_dom"/>
</dbReference>
<organism evidence="13">
    <name type="scientific">Ostreococcus sp. 'lucimarinus'</name>
    <dbReference type="NCBI Taxonomy" id="242159"/>
    <lineage>
        <taxon>Eukaryota</taxon>
        <taxon>Viridiplantae</taxon>
        <taxon>Chlorophyta</taxon>
        <taxon>Mamiellophyceae</taxon>
        <taxon>Mamiellales</taxon>
        <taxon>Bathycoccaceae</taxon>
        <taxon>Ostreococcus</taxon>
    </lineage>
</organism>
<dbReference type="Gene3D" id="2.60.120.10">
    <property type="entry name" value="Jelly Rolls"/>
    <property type="match status" value="2"/>
</dbReference>
<keyword evidence="4 10" id="KW-0812">Transmembrane</keyword>
<dbReference type="Gene3D" id="1.50.40.10">
    <property type="entry name" value="Mitochondrial carrier domain"/>
    <property type="match status" value="1"/>
</dbReference>
<dbReference type="AlphaFoldDB" id="A0A7R9T1M4"/>
<feature type="region of interest" description="Disordered" evidence="11">
    <location>
        <begin position="1"/>
        <end position="21"/>
    </location>
</feature>
<keyword evidence="3" id="KW-0813">Transport</keyword>
<feature type="repeat" description="Solcar" evidence="10">
    <location>
        <begin position="127"/>
        <end position="213"/>
    </location>
</feature>
<dbReference type="InterPro" id="IPR051508">
    <property type="entry name" value="Mito_Carrier_Antiporter"/>
</dbReference>
<evidence type="ECO:0000256" key="7">
    <source>
        <dbReference type="ARBA" id="ARBA00022989"/>
    </source>
</evidence>
<dbReference type="PANTHER" id="PTHR45928:SF1">
    <property type="entry name" value="RE38146P"/>
    <property type="match status" value="1"/>
</dbReference>
<sequence length="616" mass="67897">MSSASSPKRRSTLTLPRRDAVTRNTNKLQLPGWVSMPNSALASCLAVLATNPMDRAKTIMQLPGVGASWGKNMREVTMNMVKKEGALRGLYRGLPVAMVRESSKNVFRIGLFLPVLKVIHTDDDNPAPAWKRFMAGCLSGGIGAVSSNPFDLIKTRMQVPAAMCEYENGMVAFKKICAKEGWKTLYKGVGASVMRDMLGSSVNLTVQSIASEALVRNMILSPGSPVLGALSGVLSAAASVAVMQPIDTSRAYVYLKPHIHKDTIRAFRYIVLREGPLALYKGSRAHFFRTAPHYAAMFALLEMITGGERKVLLSRNKNVLENVHMFDALSKDKRIRLASMVQMKHFKAGEQIIGAGDETPGEMYIMTRGCVKIDQANKKGKKGKNTEDQGSDVIHSGGYFGESYMFSSEASNETVTAVNDVTLMAVPREAYETCRKGEFASATLFDDGFDDPSKEIGMAWRRLRYERTLAKIPVFADLGSYERAMVVKQAKRFSFKPGEKIIRQGEVADKFYVILKGSAVSTKSDGDVDHVAPGSKIPPDRIMRNFSQGQYFGELALLTGQPRLATIVANDSLEVLAIDRDVLKSLRETLPTLEDEIIRNLRRFDHMDSFTTMSIA</sequence>
<keyword evidence="7" id="KW-1133">Transmembrane helix</keyword>
<feature type="repeat" description="Solcar" evidence="10">
    <location>
        <begin position="30"/>
        <end position="118"/>
    </location>
</feature>
<feature type="repeat" description="Solcar" evidence="10">
    <location>
        <begin position="223"/>
        <end position="307"/>
    </location>
</feature>
<evidence type="ECO:0000256" key="10">
    <source>
        <dbReference type="PROSITE-ProRule" id="PRU00282"/>
    </source>
</evidence>
<dbReference type="PROSITE" id="PS50042">
    <property type="entry name" value="CNMP_BINDING_3"/>
    <property type="match status" value="2"/>
</dbReference>
<keyword evidence="6" id="KW-0999">Mitochondrion inner membrane</keyword>
<keyword evidence="9 10" id="KW-0472">Membrane</keyword>
<dbReference type="SUPFAM" id="SSF51206">
    <property type="entry name" value="cAMP-binding domain-like"/>
    <property type="match status" value="2"/>
</dbReference>
<evidence type="ECO:0000256" key="6">
    <source>
        <dbReference type="ARBA" id="ARBA00022792"/>
    </source>
</evidence>
<gene>
    <name evidence="13" type="ORF">OLUC0939_LOCUS2726</name>
</gene>
<dbReference type="Pfam" id="PF00153">
    <property type="entry name" value="Mito_carr"/>
    <property type="match status" value="3"/>
</dbReference>
<comment type="subcellular location">
    <subcellularLocation>
        <location evidence="1">Mitochondrion inner membrane</location>
        <topology evidence="1">Multi-pass membrane protein</topology>
    </subcellularLocation>
</comment>
<dbReference type="InterPro" id="IPR023395">
    <property type="entry name" value="MCP_dom_sf"/>
</dbReference>
<dbReference type="InterPro" id="IPR018490">
    <property type="entry name" value="cNMP-bd_dom_sf"/>
</dbReference>
<dbReference type="PROSITE" id="PS00888">
    <property type="entry name" value="CNMP_BINDING_1"/>
    <property type="match status" value="1"/>
</dbReference>
<dbReference type="CDD" id="cd00038">
    <property type="entry name" value="CAP_ED"/>
    <property type="match status" value="2"/>
</dbReference>
<keyword evidence="5" id="KW-0677">Repeat</keyword>
<dbReference type="InterPro" id="IPR018488">
    <property type="entry name" value="cNMP-bd_CS"/>
</dbReference>